<accession>A0ABV7TNE7</accession>
<protein>
    <submittedName>
        <fullName evidence="1">Substrate-binding periplasmic protein</fullName>
    </submittedName>
</protein>
<dbReference type="RefSeq" id="WP_390276309.1">
    <property type="nucleotide sequence ID" value="NZ_JBHRYH010000005.1"/>
</dbReference>
<reference evidence="2" key="1">
    <citation type="journal article" date="2019" name="Int. J. Syst. Evol. Microbiol.">
        <title>The Global Catalogue of Microorganisms (GCM) 10K type strain sequencing project: providing services to taxonomists for standard genome sequencing and annotation.</title>
        <authorList>
            <consortium name="The Broad Institute Genomics Platform"/>
            <consortium name="The Broad Institute Genome Sequencing Center for Infectious Disease"/>
            <person name="Wu L."/>
            <person name="Ma J."/>
        </authorList>
    </citation>
    <scope>NUCLEOTIDE SEQUENCE [LARGE SCALE GENOMIC DNA]</scope>
    <source>
        <strain evidence="2">KCTC 42195</strain>
    </source>
</reference>
<dbReference type="EMBL" id="JBHRYH010000005">
    <property type="protein sequence ID" value="MFC3624902.1"/>
    <property type="molecule type" value="Genomic_DNA"/>
</dbReference>
<keyword evidence="2" id="KW-1185">Reference proteome</keyword>
<evidence type="ECO:0000313" key="1">
    <source>
        <dbReference type="EMBL" id="MFC3624902.1"/>
    </source>
</evidence>
<name>A0ABV7TNE7_9NEIS</name>
<dbReference type="SUPFAM" id="SSF53850">
    <property type="entry name" value="Periplasmic binding protein-like II"/>
    <property type="match status" value="1"/>
</dbReference>
<organism evidence="1 2">
    <name type="scientific">Vogesella amnigena</name>
    <dbReference type="NCBI Taxonomy" id="1507449"/>
    <lineage>
        <taxon>Bacteria</taxon>
        <taxon>Pseudomonadati</taxon>
        <taxon>Pseudomonadota</taxon>
        <taxon>Betaproteobacteria</taxon>
        <taxon>Neisseriales</taxon>
        <taxon>Chromobacteriaceae</taxon>
        <taxon>Vogesella</taxon>
    </lineage>
</organism>
<dbReference type="Gene3D" id="3.40.190.10">
    <property type="entry name" value="Periplasmic binding protein-like II"/>
    <property type="match status" value="2"/>
</dbReference>
<comment type="caution">
    <text evidence="1">The sequence shown here is derived from an EMBL/GenBank/DDBJ whole genome shotgun (WGS) entry which is preliminary data.</text>
</comment>
<evidence type="ECO:0000313" key="2">
    <source>
        <dbReference type="Proteomes" id="UP001595636"/>
    </source>
</evidence>
<dbReference type="Proteomes" id="UP001595636">
    <property type="component" value="Unassembled WGS sequence"/>
</dbReference>
<proteinExistence type="predicted"/>
<sequence length="288" mass="32129">MKAEGAIAVWRPGLLGLCLLLLSSLLHAAQTLHYFPAGPIYAYRWKVLELALAHAPAGGPLTLQPFAGELSQDRAMQLLQGGAGIDVLALGTNVEREARMLPVKIDISRGMVGFRVLIIRAATVQRFAGLDLAGLRRLHFGLNEAWADVPIMEANGLSVVKASGYENLFRMLAAARFDAFPRGLNEAQRELLQRRAQFPQLMLEPSLALYFPYPVYFWVRKDNPALAQRIERGLKLALADGSLRRLFEQYHAVEIAALRAHPRRVLQLNNPILPAGDPLPDTSWWWRQ</sequence>
<gene>
    <name evidence="1" type="ORF">ACFOKJ_01915</name>
</gene>